<evidence type="ECO:0000256" key="1">
    <source>
        <dbReference type="SAM" id="MobiDB-lite"/>
    </source>
</evidence>
<protein>
    <submittedName>
        <fullName evidence="2">Uncharacterized protein</fullName>
    </submittedName>
</protein>
<dbReference type="EMBL" id="JAKKDV010000003">
    <property type="protein sequence ID" value="MCF7560892.1"/>
    <property type="molecule type" value="Genomic_DNA"/>
</dbReference>
<keyword evidence="3" id="KW-1185">Reference proteome</keyword>
<name>A0ABS9IJY3_9FLAO</name>
<proteinExistence type="predicted"/>
<evidence type="ECO:0000313" key="3">
    <source>
        <dbReference type="Proteomes" id="UP001200022"/>
    </source>
</evidence>
<feature type="region of interest" description="Disordered" evidence="1">
    <location>
        <begin position="149"/>
        <end position="241"/>
    </location>
</feature>
<dbReference type="RefSeq" id="WP_237231571.1">
    <property type="nucleotide sequence ID" value="NZ_JAKKDV010000003.1"/>
</dbReference>
<evidence type="ECO:0000313" key="2">
    <source>
        <dbReference type="EMBL" id="MCF7560892.1"/>
    </source>
</evidence>
<dbReference type="PROSITE" id="PS51257">
    <property type="entry name" value="PROKAR_LIPOPROTEIN"/>
    <property type="match status" value="1"/>
</dbReference>
<feature type="compositionally biased region" description="Polar residues" evidence="1">
    <location>
        <begin position="228"/>
        <end position="238"/>
    </location>
</feature>
<reference evidence="2 3" key="1">
    <citation type="submission" date="2022-01" db="EMBL/GenBank/DDBJ databases">
        <title>Draft genome sequence of Sabulilitoribacter multivorans KCTC 32326.</title>
        <authorList>
            <person name="Oh J.-S."/>
        </authorList>
    </citation>
    <scope>NUCLEOTIDE SEQUENCE [LARGE SCALE GENOMIC DNA]</scope>
    <source>
        <strain evidence="2 3">M-M16</strain>
    </source>
</reference>
<gene>
    <name evidence="2" type="ORF">L3X39_09620</name>
</gene>
<comment type="caution">
    <text evidence="2">The sequence shown here is derived from an EMBL/GenBank/DDBJ whole genome shotgun (WGS) entry which is preliminary data.</text>
</comment>
<sequence>MRKLFFILSSISLLTVFSCDDGDIITVELDFDETFEACEGVSSLVFYKTKSDPSESLSLVVSGLTIDDILEVDANNEYENTISISGTNHFNYRTYSNATLPSDLFCNDIPNSEVQLTEDIESTSGIATIKTVLTEDDNDGIIAAMEDLNGNGDLTDDDTDGDGLPNYIDADDDGDNILTVNENPDPNGDGDLSDAQDTDGDGTPDYLDDDDDGDGVKTRDEENDSQDKNPANDITNSEIGADYLNPDVNTTVSATAYREHTIIKSYLVTLIVTDVDLTIISLDEYDFGILNASEIPTSFKSRKVTPDFN</sequence>
<feature type="compositionally biased region" description="Acidic residues" evidence="1">
    <location>
        <begin position="191"/>
        <end position="213"/>
    </location>
</feature>
<dbReference type="Proteomes" id="UP001200022">
    <property type="component" value="Unassembled WGS sequence"/>
</dbReference>
<organism evidence="2 3">
    <name type="scientific">Flaviramulus multivorans</name>
    <dbReference type="NCBI Taxonomy" id="1304750"/>
    <lineage>
        <taxon>Bacteria</taxon>
        <taxon>Pseudomonadati</taxon>
        <taxon>Bacteroidota</taxon>
        <taxon>Flavobacteriia</taxon>
        <taxon>Flavobacteriales</taxon>
        <taxon>Flavobacteriaceae</taxon>
        <taxon>Flaviramulus</taxon>
    </lineage>
</organism>
<accession>A0ABS9IJY3</accession>